<proteinExistence type="predicted"/>
<evidence type="ECO:0000313" key="3">
    <source>
        <dbReference type="Proteomes" id="UP001521116"/>
    </source>
</evidence>
<gene>
    <name evidence="2" type="ORF">SLS56_008315</name>
</gene>
<sequence>MAVIPITAPFPNSSYTIEFFGPSLKCENLAEPNSTTNKTLFNEEITSQIESKITRDLAVNTLLVYNAIQPLSLAHNLFINLNGNSDENKNISCSFWNSSYTVNFNFSDGVQSTKTTLDHLEQITYDRPQVPSEYPPNGEGYESMYLALSNLIVGQFGESTYDGSFIQEKTSIPITGIAVCPEIANGSMWQTTTTNNWLSAPMSPWMCRSGSVERALEDLSHNFTLSLFSSEFLSGNTTTPVRVSFPQNHYTYNKKDLLISYLVGIFATLLCVLLGWWSYYRNGYSAKKKEYPTTD</sequence>
<dbReference type="PANTHER" id="PTHR35041">
    <property type="entry name" value="MEDIATOR OF RNA POLYMERASE II TRANSCRIPTION SUBUNIT 1"/>
    <property type="match status" value="1"/>
</dbReference>
<dbReference type="PANTHER" id="PTHR35041:SF6">
    <property type="entry name" value="FORMYLMETHIONINE DEFORMYLASE-LIKE PROTEIN-RELATED"/>
    <property type="match status" value="1"/>
</dbReference>
<organism evidence="2 3">
    <name type="scientific">Neofusicoccum ribis</name>
    <dbReference type="NCBI Taxonomy" id="45134"/>
    <lineage>
        <taxon>Eukaryota</taxon>
        <taxon>Fungi</taxon>
        <taxon>Dikarya</taxon>
        <taxon>Ascomycota</taxon>
        <taxon>Pezizomycotina</taxon>
        <taxon>Dothideomycetes</taxon>
        <taxon>Dothideomycetes incertae sedis</taxon>
        <taxon>Botryosphaeriales</taxon>
        <taxon>Botryosphaeriaceae</taxon>
        <taxon>Neofusicoccum</taxon>
    </lineage>
</organism>
<comment type="caution">
    <text evidence="2">The sequence shown here is derived from an EMBL/GenBank/DDBJ whole genome shotgun (WGS) entry which is preliminary data.</text>
</comment>
<keyword evidence="3" id="KW-1185">Reference proteome</keyword>
<dbReference type="EMBL" id="JAJVDC020000121">
    <property type="protein sequence ID" value="KAL1623315.1"/>
    <property type="molecule type" value="Genomic_DNA"/>
</dbReference>
<reference evidence="2 3" key="1">
    <citation type="submission" date="2024-02" db="EMBL/GenBank/DDBJ databases">
        <title>De novo assembly and annotation of 12 fungi associated with fruit tree decline syndrome in Ontario, Canada.</title>
        <authorList>
            <person name="Sulman M."/>
            <person name="Ellouze W."/>
            <person name="Ilyukhin E."/>
        </authorList>
    </citation>
    <scope>NUCLEOTIDE SEQUENCE [LARGE SCALE GENOMIC DNA]</scope>
    <source>
        <strain evidence="2 3">M1-105</strain>
    </source>
</reference>
<keyword evidence="1" id="KW-0812">Transmembrane</keyword>
<evidence type="ECO:0000313" key="2">
    <source>
        <dbReference type="EMBL" id="KAL1623315.1"/>
    </source>
</evidence>
<feature type="transmembrane region" description="Helical" evidence="1">
    <location>
        <begin position="258"/>
        <end position="279"/>
    </location>
</feature>
<evidence type="ECO:0000256" key="1">
    <source>
        <dbReference type="SAM" id="Phobius"/>
    </source>
</evidence>
<protein>
    <submittedName>
        <fullName evidence="2">Uncharacterized protein</fullName>
    </submittedName>
</protein>
<name>A0ABR3SLW4_9PEZI</name>
<keyword evidence="1" id="KW-0472">Membrane</keyword>
<dbReference type="Proteomes" id="UP001521116">
    <property type="component" value="Unassembled WGS sequence"/>
</dbReference>
<keyword evidence="1" id="KW-1133">Transmembrane helix</keyword>
<accession>A0ABR3SLW4</accession>